<reference evidence="3" key="1">
    <citation type="submission" date="2023-01" db="EMBL/GenBank/DDBJ databases">
        <title>Genome assembly of the deep-sea coral Lophelia pertusa.</title>
        <authorList>
            <person name="Herrera S."/>
            <person name="Cordes E."/>
        </authorList>
    </citation>
    <scope>NUCLEOTIDE SEQUENCE</scope>
    <source>
        <strain evidence="3">USNM1676648</strain>
        <tissue evidence="3">Polyp</tissue>
    </source>
</reference>
<sequence>MKPQRGHFKTSRPEAKTHGNTDVIIRSFQSRDSHVVRNIFEQSMGEMLVPLFVTSCAKCSLWIVFIGACNAFKFCVVSLVLAALIFNPVCYINCFVAGLHIGFSRYIQTCLHTDLDNVESIYLCQKNSHMWVAELNGDIIGMVALVPGDDHEDSFGKPREAVGRLRRNGCFARVSSTRGS</sequence>
<gene>
    <name evidence="3" type="primary">NAT8_1</name>
    <name evidence="3" type="ORF">OS493_002300</name>
</gene>
<comment type="caution">
    <text evidence="3">The sequence shown here is derived from an EMBL/GenBank/DDBJ whole genome shotgun (WGS) entry which is preliminary data.</text>
</comment>
<keyword evidence="4" id="KW-1185">Reference proteome</keyword>
<dbReference type="OrthoDB" id="41532at2759"/>
<dbReference type="PANTHER" id="PTHR13947:SF37">
    <property type="entry name" value="LD18367P"/>
    <property type="match status" value="1"/>
</dbReference>
<dbReference type="PANTHER" id="PTHR13947">
    <property type="entry name" value="GNAT FAMILY N-ACETYLTRANSFERASE"/>
    <property type="match status" value="1"/>
</dbReference>
<dbReference type="GO" id="GO:0047198">
    <property type="term" value="F:L-cysteine-S-conjugate N-acetyltransferase activity"/>
    <property type="evidence" value="ECO:0007669"/>
    <property type="project" value="UniProtKB-EC"/>
</dbReference>
<protein>
    <submittedName>
        <fullName evidence="3">N-acetyltransferase 8</fullName>
        <ecNumber evidence="3">2.3.1.80</ecNumber>
    </submittedName>
</protein>
<proteinExistence type="predicted"/>
<evidence type="ECO:0000313" key="3">
    <source>
        <dbReference type="EMBL" id="KAJ7365598.1"/>
    </source>
</evidence>
<keyword evidence="1 3" id="KW-0808">Transferase</keyword>
<dbReference type="EC" id="2.3.1.80" evidence="3"/>
<organism evidence="3 4">
    <name type="scientific">Desmophyllum pertusum</name>
    <dbReference type="NCBI Taxonomy" id="174260"/>
    <lineage>
        <taxon>Eukaryota</taxon>
        <taxon>Metazoa</taxon>
        <taxon>Cnidaria</taxon>
        <taxon>Anthozoa</taxon>
        <taxon>Hexacorallia</taxon>
        <taxon>Scleractinia</taxon>
        <taxon>Caryophylliina</taxon>
        <taxon>Caryophylliidae</taxon>
        <taxon>Desmophyllum</taxon>
    </lineage>
</organism>
<evidence type="ECO:0000256" key="1">
    <source>
        <dbReference type="ARBA" id="ARBA00022679"/>
    </source>
</evidence>
<keyword evidence="3" id="KW-0012">Acyltransferase</keyword>
<evidence type="ECO:0000256" key="2">
    <source>
        <dbReference type="SAM" id="Phobius"/>
    </source>
</evidence>
<feature type="transmembrane region" description="Helical" evidence="2">
    <location>
        <begin position="71"/>
        <end position="96"/>
    </location>
</feature>
<feature type="transmembrane region" description="Helical" evidence="2">
    <location>
        <begin position="47"/>
        <end position="65"/>
    </location>
</feature>
<dbReference type="Proteomes" id="UP001163046">
    <property type="component" value="Unassembled WGS sequence"/>
</dbReference>
<keyword evidence="2" id="KW-1133">Transmembrane helix</keyword>
<dbReference type="InterPro" id="IPR050769">
    <property type="entry name" value="NAT_camello-type"/>
</dbReference>
<name>A0A9W9YST8_9CNID</name>
<dbReference type="EMBL" id="MU827302">
    <property type="protein sequence ID" value="KAJ7365598.1"/>
    <property type="molecule type" value="Genomic_DNA"/>
</dbReference>
<keyword evidence="2" id="KW-0812">Transmembrane</keyword>
<evidence type="ECO:0000313" key="4">
    <source>
        <dbReference type="Proteomes" id="UP001163046"/>
    </source>
</evidence>
<keyword evidence="2" id="KW-0472">Membrane</keyword>
<dbReference type="AlphaFoldDB" id="A0A9W9YST8"/>
<dbReference type="Gene3D" id="3.40.630.30">
    <property type="match status" value="1"/>
</dbReference>
<accession>A0A9W9YST8</accession>